<evidence type="ECO:0000256" key="4">
    <source>
        <dbReference type="ARBA" id="ARBA00012634"/>
    </source>
</evidence>
<keyword evidence="6 12" id="KW-0812">Transmembrane</keyword>
<evidence type="ECO:0000256" key="3">
    <source>
        <dbReference type="ARBA" id="ARBA00009266"/>
    </source>
</evidence>
<dbReference type="Pfam" id="PF17223">
    <property type="entry name" value="CPCFC"/>
    <property type="match status" value="3"/>
</dbReference>
<dbReference type="PANTHER" id="PTHR12591">
    <property type="entry name" value="GLUCOSE-6-PHOSPHATASE"/>
    <property type="match status" value="1"/>
</dbReference>
<dbReference type="SMART" id="SM00014">
    <property type="entry name" value="acidPPc"/>
    <property type="match status" value="1"/>
</dbReference>
<dbReference type="EMBL" id="OD565823">
    <property type="protein sequence ID" value="CAD7442695.1"/>
    <property type="molecule type" value="Genomic_DNA"/>
</dbReference>
<dbReference type="InterPro" id="IPR033778">
    <property type="entry name" value="CPCFC"/>
</dbReference>
<dbReference type="GO" id="GO:0042302">
    <property type="term" value="F:structural constituent of cuticle"/>
    <property type="evidence" value="ECO:0007669"/>
    <property type="project" value="InterPro"/>
</dbReference>
<keyword evidence="7" id="KW-0378">Hydrolase</keyword>
<evidence type="ECO:0000256" key="10">
    <source>
        <dbReference type="ARBA" id="ARBA00023136"/>
    </source>
</evidence>
<feature type="region of interest" description="Disordered" evidence="11">
    <location>
        <begin position="358"/>
        <end position="386"/>
    </location>
</feature>
<evidence type="ECO:0000313" key="14">
    <source>
        <dbReference type="EMBL" id="CAD7442695.1"/>
    </source>
</evidence>
<evidence type="ECO:0000256" key="2">
    <source>
        <dbReference type="ARBA" id="ARBA00004742"/>
    </source>
</evidence>
<evidence type="ECO:0000256" key="1">
    <source>
        <dbReference type="ARBA" id="ARBA00004477"/>
    </source>
</evidence>
<protein>
    <recommendedName>
        <fullName evidence="4">glucose-6-phosphatase</fullName>
        <ecNumber evidence="4">3.1.3.9</ecNumber>
    </recommendedName>
</protein>
<dbReference type="GO" id="GO:0006094">
    <property type="term" value="P:gluconeogenesis"/>
    <property type="evidence" value="ECO:0007669"/>
    <property type="project" value="UniProtKB-KW"/>
</dbReference>
<keyword evidence="8" id="KW-0256">Endoplasmic reticulum</keyword>
<comment type="subcellular location">
    <subcellularLocation>
        <location evidence="1">Endoplasmic reticulum membrane</location>
        <topology evidence="1">Multi-pass membrane protein</topology>
    </subcellularLocation>
</comment>
<evidence type="ECO:0000256" key="5">
    <source>
        <dbReference type="ARBA" id="ARBA00022432"/>
    </source>
</evidence>
<dbReference type="Gene3D" id="1.20.144.10">
    <property type="entry name" value="Phosphatidic acid phosphatase type 2/haloperoxidase"/>
    <property type="match status" value="1"/>
</dbReference>
<evidence type="ECO:0000256" key="12">
    <source>
        <dbReference type="SAM" id="Phobius"/>
    </source>
</evidence>
<organism evidence="14">
    <name type="scientific">Timema bartmani</name>
    <dbReference type="NCBI Taxonomy" id="61472"/>
    <lineage>
        <taxon>Eukaryota</taxon>
        <taxon>Metazoa</taxon>
        <taxon>Ecdysozoa</taxon>
        <taxon>Arthropoda</taxon>
        <taxon>Hexapoda</taxon>
        <taxon>Insecta</taxon>
        <taxon>Pterygota</taxon>
        <taxon>Neoptera</taxon>
        <taxon>Polyneoptera</taxon>
        <taxon>Phasmatodea</taxon>
        <taxon>Timematodea</taxon>
        <taxon>Timematoidea</taxon>
        <taxon>Timematidae</taxon>
        <taxon>Timema</taxon>
    </lineage>
</organism>
<comment type="similarity">
    <text evidence="3">Belongs to the glucose-6-phosphatase family.</text>
</comment>
<dbReference type="GO" id="GO:0005789">
    <property type="term" value="C:endoplasmic reticulum membrane"/>
    <property type="evidence" value="ECO:0007669"/>
    <property type="project" value="UniProtKB-SubCell"/>
</dbReference>
<dbReference type="PANTHER" id="PTHR12591:SF0">
    <property type="entry name" value="FI19814P1"/>
    <property type="match status" value="1"/>
</dbReference>
<sequence>MEYETVYKRYGDSWIISTRIEVNLQLTSTQLIFVSRQILLFIMYKLFVLATVVVAVVAQADRYPAGLNPALCPNFPLCDNALVALYNNPAPGAPIPYSAPVQTAAGYPAGVNPASCPNYPYCSNQVQVAPLPGYATREYPAGVSAAACPNYPYCITLLQSNFPKSDGFFLTVTQLADPLYAFLFLVPIAAGLHTSFGTDILVATVVAEWSNTLLKWLLMEDRPFWWVRETDVYGKGELARFPKLRQTPLTCETGPGSPSGHVMGYGAVAYCLVVWFIKMFVKNNKKLSSSTKSRVIVSVWILYAVTIVLVALSRLYVATHFPHQCLLGALGVVHLRLHCSKLREQCGRKRNVEMLDTYSGHQSQSHSPRRNWPHNKQLKPVQTRDASRESYFRSALNQDLLF</sequence>
<feature type="transmembrane region" description="Helical" evidence="12">
    <location>
        <begin position="38"/>
        <end position="58"/>
    </location>
</feature>
<dbReference type="InterPro" id="IPR036938">
    <property type="entry name" value="PAP2/HPO_sf"/>
</dbReference>
<evidence type="ECO:0000256" key="8">
    <source>
        <dbReference type="ARBA" id="ARBA00022824"/>
    </source>
</evidence>
<evidence type="ECO:0000256" key="9">
    <source>
        <dbReference type="ARBA" id="ARBA00022989"/>
    </source>
</evidence>
<evidence type="ECO:0000256" key="11">
    <source>
        <dbReference type="SAM" id="MobiDB-lite"/>
    </source>
</evidence>
<feature type="transmembrane region" description="Helical" evidence="12">
    <location>
        <begin position="262"/>
        <end position="281"/>
    </location>
</feature>
<name>A0A7R9I112_9NEOP</name>
<dbReference type="InterPro" id="IPR000326">
    <property type="entry name" value="PAP2/HPO"/>
</dbReference>
<evidence type="ECO:0000259" key="13">
    <source>
        <dbReference type="SMART" id="SM00014"/>
    </source>
</evidence>
<feature type="transmembrane region" description="Helical" evidence="12">
    <location>
        <begin position="293"/>
        <end position="315"/>
    </location>
</feature>
<dbReference type="AlphaFoldDB" id="A0A7R9I112"/>
<accession>A0A7R9I112</accession>
<proteinExistence type="inferred from homology"/>
<evidence type="ECO:0000256" key="6">
    <source>
        <dbReference type="ARBA" id="ARBA00022692"/>
    </source>
</evidence>
<dbReference type="EC" id="3.1.3.9" evidence="4"/>
<feature type="domain" description="Phosphatidic acid phosphatase type 2/haloperoxidase" evidence="13">
    <location>
        <begin position="198"/>
        <end position="337"/>
    </location>
</feature>
<dbReference type="SUPFAM" id="SSF48317">
    <property type="entry name" value="Acid phosphatase/Vanadium-dependent haloperoxidase"/>
    <property type="match status" value="1"/>
</dbReference>
<dbReference type="GO" id="GO:0004346">
    <property type="term" value="F:glucose-6-phosphatase activity"/>
    <property type="evidence" value="ECO:0007669"/>
    <property type="project" value="UniProtKB-EC"/>
</dbReference>
<keyword evidence="9 12" id="KW-1133">Transmembrane helix</keyword>
<comment type="pathway">
    <text evidence="2">Carbohydrate biosynthesis; gluconeogenesis.</text>
</comment>
<dbReference type="GO" id="GO:0051156">
    <property type="term" value="P:glucose 6-phosphate metabolic process"/>
    <property type="evidence" value="ECO:0007669"/>
    <property type="project" value="TreeGrafter"/>
</dbReference>
<evidence type="ECO:0000256" key="7">
    <source>
        <dbReference type="ARBA" id="ARBA00022801"/>
    </source>
</evidence>
<reference evidence="14" key="1">
    <citation type="submission" date="2020-11" db="EMBL/GenBank/DDBJ databases">
        <authorList>
            <person name="Tran Van P."/>
        </authorList>
    </citation>
    <scope>NUCLEOTIDE SEQUENCE</scope>
</reference>
<keyword evidence="5" id="KW-0312">Gluconeogenesis</keyword>
<keyword evidence="10 12" id="KW-0472">Membrane</keyword>
<dbReference type="Pfam" id="PF01569">
    <property type="entry name" value="PAP2"/>
    <property type="match status" value="1"/>
</dbReference>
<gene>
    <name evidence="14" type="ORF">TBIB3V08_LOCUS5122</name>
</gene>
<feature type="compositionally biased region" description="Basic residues" evidence="11">
    <location>
        <begin position="367"/>
        <end position="377"/>
    </location>
</feature>